<dbReference type="EMBL" id="GL732566">
    <property type="protein sequence ID" value="EFX76786.1"/>
    <property type="molecule type" value="Genomic_DNA"/>
</dbReference>
<dbReference type="HOGENOM" id="CLU_1706047_0_0_1"/>
<keyword evidence="1" id="KW-0812">Transmembrane</keyword>
<keyword evidence="3" id="KW-1185">Reference proteome</keyword>
<organism evidence="2 3">
    <name type="scientific">Daphnia pulex</name>
    <name type="common">Water flea</name>
    <dbReference type="NCBI Taxonomy" id="6669"/>
    <lineage>
        <taxon>Eukaryota</taxon>
        <taxon>Metazoa</taxon>
        <taxon>Ecdysozoa</taxon>
        <taxon>Arthropoda</taxon>
        <taxon>Crustacea</taxon>
        <taxon>Branchiopoda</taxon>
        <taxon>Diplostraca</taxon>
        <taxon>Cladocera</taxon>
        <taxon>Anomopoda</taxon>
        <taxon>Daphniidae</taxon>
        <taxon>Daphnia</taxon>
    </lineage>
</organism>
<protein>
    <submittedName>
        <fullName evidence="2">Uncharacterized protein</fullName>
    </submittedName>
</protein>
<keyword evidence="1" id="KW-0472">Membrane</keyword>
<proteinExistence type="predicted"/>
<keyword evidence="1" id="KW-1133">Transmembrane helix</keyword>
<dbReference type="InParanoid" id="E9GUS2"/>
<sequence>MSLTGLSSNSAPPAIASSLSSGFVMDEKQSSESSSDSESGELCAQFADLFTTFSDKMMKKMNREEAANPFRNVGGAVANYAAKTATDEFLEDVVEKEADKIMDSMNTSLIEAIYKFQFHHIPLRMSRIAWNESTLLLPIICVGLLLVTMAAIDA</sequence>
<dbReference type="Proteomes" id="UP000000305">
    <property type="component" value="Unassembled WGS sequence"/>
</dbReference>
<reference evidence="2 3" key="1">
    <citation type="journal article" date="2011" name="Science">
        <title>The ecoresponsive genome of Daphnia pulex.</title>
        <authorList>
            <person name="Colbourne J.K."/>
            <person name="Pfrender M.E."/>
            <person name="Gilbert D."/>
            <person name="Thomas W.K."/>
            <person name="Tucker A."/>
            <person name="Oakley T.H."/>
            <person name="Tokishita S."/>
            <person name="Aerts A."/>
            <person name="Arnold G.J."/>
            <person name="Basu M.K."/>
            <person name="Bauer D.J."/>
            <person name="Caceres C.E."/>
            <person name="Carmel L."/>
            <person name="Casola C."/>
            <person name="Choi J.H."/>
            <person name="Detter J.C."/>
            <person name="Dong Q."/>
            <person name="Dusheyko S."/>
            <person name="Eads B.D."/>
            <person name="Frohlich T."/>
            <person name="Geiler-Samerotte K.A."/>
            <person name="Gerlach D."/>
            <person name="Hatcher P."/>
            <person name="Jogdeo S."/>
            <person name="Krijgsveld J."/>
            <person name="Kriventseva E.V."/>
            <person name="Kultz D."/>
            <person name="Laforsch C."/>
            <person name="Lindquist E."/>
            <person name="Lopez J."/>
            <person name="Manak J.R."/>
            <person name="Muller J."/>
            <person name="Pangilinan J."/>
            <person name="Patwardhan R.P."/>
            <person name="Pitluck S."/>
            <person name="Pritham E.J."/>
            <person name="Rechtsteiner A."/>
            <person name="Rho M."/>
            <person name="Rogozin I.B."/>
            <person name="Sakarya O."/>
            <person name="Salamov A."/>
            <person name="Schaack S."/>
            <person name="Shapiro H."/>
            <person name="Shiga Y."/>
            <person name="Skalitzky C."/>
            <person name="Smith Z."/>
            <person name="Souvorov A."/>
            <person name="Sung W."/>
            <person name="Tang Z."/>
            <person name="Tsuchiya D."/>
            <person name="Tu H."/>
            <person name="Vos H."/>
            <person name="Wang M."/>
            <person name="Wolf Y.I."/>
            <person name="Yamagata H."/>
            <person name="Yamada T."/>
            <person name="Ye Y."/>
            <person name="Shaw J.R."/>
            <person name="Andrews J."/>
            <person name="Crease T.J."/>
            <person name="Tang H."/>
            <person name="Lucas S.M."/>
            <person name="Robertson H.M."/>
            <person name="Bork P."/>
            <person name="Koonin E.V."/>
            <person name="Zdobnov E.M."/>
            <person name="Grigoriev I.V."/>
            <person name="Lynch M."/>
            <person name="Boore J.L."/>
        </authorList>
    </citation>
    <scope>NUCLEOTIDE SEQUENCE [LARGE SCALE GENOMIC DNA]</scope>
</reference>
<evidence type="ECO:0000313" key="2">
    <source>
        <dbReference type="EMBL" id="EFX76786.1"/>
    </source>
</evidence>
<evidence type="ECO:0000313" key="3">
    <source>
        <dbReference type="Proteomes" id="UP000000305"/>
    </source>
</evidence>
<dbReference type="KEGG" id="dpx:DAPPUDRAFT_248497"/>
<dbReference type="AlphaFoldDB" id="E9GUS2"/>
<name>E9GUS2_DAPPU</name>
<accession>E9GUS2</accession>
<gene>
    <name evidence="2" type="ORF">DAPPUDRAFT_248497</name>
</gene>
<evidence type="ECO:0000256" key="1">
    <source>
        <dbReference type="SAM" id="Phobius"/>
    </source>
</evidence>
<feature type="transmembrane region" description="Helical" evidence="1">
    <location>
        <begin position="134"/>
        <end position="152"/>
    </location>
</feature>